<proteinExistence type="predicted"/>
<accession>A0ABP1N3G4</accession>
<gene>
    <name evidence="1" type="ORF">XYLVIOL_LOCUS922</name>
</gene>
<reference evidence="1 2" key="1">
    <citation type="submission" date="2024-08" db="EMBL/GenBank/DDBJ databases">
        <authorList>
            <person name="Will J Nash"/>
            <person name="Angela Man"/>
            <person name="Seanna McTaggart"/>
            <person name="Kendall Baker"/>
            <person name="Tom Barker"/>
            <person name="Leah Catchpole"/>
            <person name="Alex Durrant"/>
            <person name="Karim Gharbi"/>
            <person name="Naomi Irish"/>
            <person name="Gemy Kaithakottil"/>
            <person name="Debby Ku"/>
            <person name="Aaliyah Providence"/>
            <person name="Felix Shaw"/>
            <person name="David Swarbreck"/>
            <person name="Chris Watkins"/>
            <person name="Ann M. McCartney"/>
            <person name="Giulio Formenti"/>
            <person name="Alice Mouton"/>
            <person name="Noel Vella"/>
            <person name="Bjorn M von Reumont"/>
            <person name="Adriana Vella"/>
            <person name="Wilfried Haerty"/>
        </authorList>
    </citation>
    <scope>NUCLEOTIDE SEQUENCE [LARGE SCALE GENOMIC DNA]</scope>
</reference>
<evidence type="ECO:0000313" key="2">
    <source>
        <dbReference type="Proteomes" id="UP001642520"/>
    </source>
</evidence>
<evidence type="ECO:0000313" key="1">
    <source>
        <dbReference type="EMBL" id="CAL7934261.1"/>
    </source>
</evidence>
<protein>
    <submittedName>
        <fullName evidence="1">Uncharacterized protein</fullName>
    </submittedName>
</protein>
<comment type="caution">
    <text evidence="1">The sequence shown here is derived from an EMBL/GenBank/DDBJ whole genome shotgun (WGS) entry which is preliminary data.</text>
</comment>
<keyword evidence="2" id="KW-1185">Reference proteome</keyword>
<sequence>MTSRWLACDTLWEPEKETAALSFHNIAAGFFFRASLYSERNGRDSRAVVLRLACSRAFVVRAQSVDSRLYGHTLARFNWHAYWNSISEITDSNCSVWRNIARSSVSSQQAGERQTRIKLASCSRGCGKASTVLRSGPGAASVQSQSSGILNVGWHRNAS</sequence>
<organism evidence="1 2">
    <name type="scientific">Xylocopa violacea</name>
    <name type="common">Violet carpenter bee</name>
    <name type="synonym">Apis violacea</name>
    <dbReference type="NCBI Taxonomy" id="135666"/>
    <lineage>
        <taxon>Eukaryota</taxon>
        <taxon>Metazoa</taxon>
        <taxon>Ecdysozoa</taxon>
        <taxon>Arthropoda</taxon>
        <taxon>Hexapoda</taxon>
        <taxon>Insecta</taxon>
        <taxon>Pterygota</taxon>
        <taxon>Neoptera</taxon>
        <taxon>Endopterygota</taxon>
        <taxon>Hymenoptera</taxon>
        <taxon>Apocrita</taxon>
        <taxon>Aculeata</taxon>
        <taxon>Apoidea</taxon>
        <taxon>Anthophila</taxon>
        <taxon>Apidae</taxon>
        <taxon>Xylocopa</taxon>
        <taxon>Xylocopa</taxon>
    </lineage>
</organism>
<dbReference type="EMBL" id="CAXAJV020001281">
    <property type="protein sequence ID" value="CAL7934261.1"/>
    <property type="molecule type" value="Genomic_DNA"/>
</dbReference>
<dbReference type="Proteomes" id="UP001642520">
    <property type="component" value="Unassembled WGS sequence"/>
</dbReference>
<name>A0ABP1N3G4_XYLVO</name>